<evidence type="ECO:0000313" key="17">
    <source>
        <dbReference type="Proteomes" id="UP000244081"/>
    </source>
</evidence>
<keyword evidence="12" id="KW-0170">Cobalt</keyword>
<keyword evidence="6" id="KW-0533">Nickel</keyword>
<keyword evidence="10" id="KW-0921">Nickel transport</keyword>
<dbReference type="Proteomes" id="UP000244081">
    <property type="component" value="Unassembled WGS sequence"/>
</dbReference>
<feature type="transmembrane region" description="Helical" evidence="13">
    <location>
        <begin position="68"/>
        <end position="87"/>
    </location>
</feature>
<dbReference type="OrthoDB" id="9812956at2"/>
<keyword evidence="7 13" id="KW-0812">Transmembrane</keyword>
<sequence>MALVLTALVMSAEIARAANSPFGVGLPEPSTVPGGWFAGFFGWIARNQANFYRSLTASLQDLKTDGHAGWWLAGLSFAYGVFHAAGPGHGKAVISTYVLANRQTVKKAVVLSFASAMAQAMTAVLLIGIAAVVLNMTSIAITKTTAIFEVGSYAMITALGAWMIWTKAFRGLLRVPAFAEPGHDHHHDHQHGHGHHGHDHHGHDHSDAHGACGGCGHAHAPDPIMLEKPITLARAWSVILAVGLRPCTGALIVLVFALSQGLVLAGIASTFVMALGTGLTVSALAVFAVTARGLAMRFAGEASPLGHRLHRMVEIGGSVLVFALGLILLIATLGWG</sequence>
<evidence type="ECO:0000256" key="6">
    <source>
        <dbReference type="ARBA" id="ARBA00022596"/>
    </source>
</evidence>
<evidence type="ECO:0000256" key="2">
    <source>
        <dbReference type="ARBA" id="ARBA00004651"/>
    </source>
</evidence>
<dbReference type="RefSeq" id="WP_107988740.1">
    <property type="nucleotide sequence ID" value="NZ_QAYG01000001.1"/>
</dbReference>
<dbReference type="GO" id="GO:0015099">
    <property type="term" value="F:nickel cation transmembrane transporter activity"/>
    <property type="evidence" value="ECO:0007669"/>
    <property type="project" value="UniProtKB-UniRule"/>
</dbReference>
<dbReference type="GO" id="GO:0032025">
    <property type="term" value="P:response to cobalt ion"/>
    <property type="evidence" value="ECO:0007669"/>
    <property type="project" value="TreeGrafter"/>
</dbReference>
<comment type="caution">
    <text evidence="16">The sequence shown here is derived from an EMBL/GenBank/DDBJ whole genome shotgun (WGS) entry which is preliminary data.</text>
</comment>
<dbReference type="EMBL" id="QAYG01000001">
    <property type="protein sequence ID" value="PTW63287.1"/>
    <property type="molecule type" value="Genomic_DNA"/>
</dbReference>
<feature type="compositionally biased region" description="Basic residues" evidence="14">
    <location>
        <begin position="188"/>
        <end position="200"/>
    </location>
</feature>
<feature type="transmembrane region" description="Helical" evidence="13">
    <location>
        <begin position="108"/>
        <end position="134"/>
    </location>
</feature>
<dbReference type="GO" id="GO:0006824">
    <property type="term" value="P:cobalt ion transport"/>
    <property type="evidence" value="ECO:0007669"/>
    <property type="project" value="UniProtKB-KW"/>
</dbReference>
<dbReference type="InterPro" id="IPR011541">
    <property type="entry name" value="Ni/Co_transpt_high_affinity"/>
</dbReference>
<evidence type="ECO:0000256" key="9">
    <source>
        <dbReference type="ARBA" id="ARBA00023065"/>
    </source>
</evidence>
<dbReference type="AlphaFoldDB" id="A0A2T5VHP5"/>
<dbReference type="PANTHER" id="PTHR40659">
    <property type="entry name" value="NICKEL/COBALT EFFLUX SYSTEM RCNA"/>
    <property type="match status" value="1"/>
</dbReference>
<evidence type="ECO:0000256" key="12">
    <source>
        <dbReference type="ARBA" id="ARBA00023285"/>
    </source>
</evidence>
<keyword evidence="9" id="KW-0406">Ion transport</keyword>
<dbReference type="Pfam" id="PF03824">
    <property type="entry name" value="NicO"/>
    <property type="match status" value="1"/>
</dbReference>
<keyword evidence="4 13" id="KW-0813">Transport</keyword>
<evidence type="ECO:0000256" key="7">
    <source>
        <dbReference type="ARBA" id="ARBA00022692"/>
    </source>
</evidence>
<comment type="similarity">
    <text evidence="13">Belongs to the NiCoT transporter (TC 2.A.52) family.</text>
</comment>
<evidence type="ECO:0000256" key="8">
    <source>
        <dbReference type="ARBA" id="ARBA00022989"/>
    </source>
</evidence>
<feature type="region of interest" description="Disordered" evidence="14">
    <location>
        <begin position="182"/>
        <end position="209"/>
    </location>
</feature>
<comment type="subcellular location">
    <subcellularLocation>
        <location evidence="2 13">Cell membrane</location>
        <topology evidence="2 13">Multi-pass membrane protein</topology>
    </subcellularLocation>
</comment>
<keyword evidence="8 13" id="KW-1133">Transmembrane helix</keyword>
<organism evidence="16 17">
    <name type="scientific">Breoghania corrubedonensis</name>
    <dbReference type="NCBI Taxonomy" id="665038"/>
    <lineage>
        <taxon>Bacteria</taxon>
        <taxon>Pseudomonadati</taxon>
        <taxon>Pseudomonadota</taxon>
        <taxon>Alphaproteobacteria</taxon>
        <taxon>Hyphomicrobiales</taxon>
        <taxon>Stappiaceae</taxon>
        <taxon>Breoghania</taxon>
    </lineage>
</organism>
<evidence type="ECO:0000256" key="3">
    <source>
        <dbReference type="ARBA" id="ARBA00022426"/>
    </source>
</evidence>
<keyword evidence="17" id="KW-1185">Reference proteome</keyword>
<dbReference type="GO" id="GO:0010045">
    <property type="term" value="P:response to nickel cation"/>
    <property type="evidence" value="ECO:0007669"/>
    <property type="project" value="TreeGrafter"/>
</dbReference>
<evidence type="ECO:0000256" key="4">
    <source>
        <dbReference type="ARBA" id="ARBA00022448"/>
    </source>
</evidence>
<comment type="function">
    <text evidence="1">Efflux system for nickel and cobalt.</text>
</comment>
<evidence type="ECO:0000256" key="1">
    <source>
        <dbReference type="ARBA" id="ARBA00002510"/>
    </source>
</evidence>
<evidence type="ECO:0000256" key="10">
    <source>
        <dbReference type="ARBA" id="ARBA00023112"/>
    </source>
</evidence>
<dbReference type="PANTHER" id="PTHR40659:SF1">
    <property type="entry name" value="NICKEL_COBALT EFFLUX SYSTEM RCNA"/>
    <property type="match status" value="1"/>
</dbReference>
<feature type="signal peptide" evidence="15">
    <location>
        <begin position="1"/>
        <end position="17"/>
    </location>
</feature>
<evidence type="ECO:0000256" key="13">
    <source>
        <dbReference type="RuleBase" id="RU362101"/>
    </source>
</evidence>
<protein>
    <recommendedName>
        <fullName evidence="13">Nickel/cobalt efflux system</fullName>
    </recommendedName>
</protein>
<feature type="transmembrane region" description="Helical" evidence="13">
    <location>
        <begin position="264"/>
        <end position="291"/>
    </location>
</feature>
<gene>
    <name evidence="16" type="ORF">C8N35_1011338</name>
</gene>
<dbReference type="GO" id="GO:0046583">
    <property type="term" value="F:monoatomic cation efflux transmembrane transporter activity"/>
    <property type="evidence" value="ECO:0007669"/>
    <property type="project" value="TreeGrafter"/>
</dbReference>
<evidence type="ECO:0000256" key="15">
    <source>
        <dbReference type="SAM" id="SignalP"/>
    </source>
</evidence>
<evidence type="ECO:0000256" key="14">
    <source>
        <dbReference type="SAM" id="MobiDB-lite"/>
    </source>
</evidence>
<accession>A0A2T5VHP5</accession>
<feature type="transmembrane region" description="Helical" evidence="13">
    <location>
        <begin position="146"/>
        <end position="165"/>
    </location>
</feature>
<keyword evidence="5" id="KW-1003">Cell membrane</keyword>
<keyword evidence="15" id="KW-0732">Signal</keyword>
<evidence type="ECO:0000256" key="11">
    <source>
        <dbReference type="ARBA" id="ARBA00023136"/>
    </source>
</evidence>
<feature type="transmembrane region" description="Helical" evidence="13">
    <location>
        <begin position="312"/>
        <end position="335"/>
    </location>
</feature>
<evidence type="ECO:0000256" key="5">
    <source>
        <dbReference type="ARBA" id="ARBA00022475"/>
    </source>
</evidence>
<keyword evidence="3" id="KW-0171">Cobalt transport</keyword>
<name>A0A2T5VHP5_9HYPH</name>
<evidence type="ECO:0000313" key="16">
    <source>
        <dbReference type="EMBL" id="PTW63287.1"/>
    </source>
</evidence>
<dbReference type="InterPro" id="IPR051224">
    <property type="entry name" value="NiCoT_RcnA"/>
</dbReference>
<proteinExistence type="inferred from homology"/>
<keyword evidence="11 13" id="KW-0472">Membrane</keyword>
<reference evidence="16 17" key="1">
    <citation type="submission" date="2018-04" db="EMBL/GenBank/DDBJ databases">
        <title>Genomic Encyclopedia of Archaeal and Bacterial Type Strains, Phase II (KMG-II): from individual species to whole genera.</title>
        <authorList>
            <person name="Goeker M."/>
        </authorList>
    </citation>
    <scope>NUCLEOTIDE SEQUENCE [LARGE SCALE GENOMIC DNA]</scope>
    <source>
        <strain evidence="16 17">DSM 23382</strain>
    </source>
</reference>
<feature type="transmembrane region" description="Helical" evidence="13">
    <location>
        <begin position="235"/>
        <end position="258"/>
    </location>
</feature>
<dbReference type="GO" id="GO:0005886">
    <property type="term" value="C:plasma membrane"/>
    <property type="evidence" value="ECO:0007669"/>
    <property type="project" value="UniProtKB-SubCell"/>
</dbReference>
<feature type="chain" id="PRO_5015787578" description="Nickel/cobalt efflux system" evidence="15">
    <location>
        <begin position="18"/>
        <end position="336"/>
    </location>
</feature>